<dbReference type="SMART" id="SM00034">
    <property type="entry name" value="CLECT"/>
    <property type="match status" value="2"/>
</dbReference>
<keyword evidence="1" id="KW-1015">Disulfide bond</keyword>
<keyword evidence="2" id="KW-0812">Transmembrane</keyword>
<sequence>MVCLWNTFEVFEDTIITIIIINIIINIVVVIIIISITIIFIIDIIITATCPFGYSAIFNNSCYRISNDTDPTLSRSDARKLCESESAHLVFIESKEEDAFLINMTSPDTQYWIGANGLPNNFYWDDGSKIEFKPIGEQNIAFDDLRGCYRMWIAGKESTWPDAPCFRKYNYICEYNLERRTKQCPDDISICTELDWVALNWDWEHTAPELKNSVPAYFDGEVFSDFMLNYASRGIHHLVYRSNDSSNNWCSFRLVTDCMTWTELPVLNTSYALVTNWLRWHEASEACTFYDSNLVTVENEDENTRLQVFISSIGINVWIGLSKEDGWKWQRRNSTSYFFNWGDGEPKSWNSCTVLDPVTAKWKTKPCDSAVPFVCERRLEE</sequence>
<keyword evidence="2" id="KW-0472">Membrane</keyword>
<dbReference type="CDD" id="cd00037">
    <property type="entry name" value="CLECT"/>
    <property type="match status" value="2"/>
</dbReference>
<dbReference type="InterPro" id="IPR050111">
    <property type="entry name" value="C-type_lectin/snaclec_domain"/>
</dbReference>
<evidence type="ECO:0000313" key="5">
    <source>
        <dbReference type="Proteomes" id="UP001152320"/>
    </source>
</evidence>
<keyword evidence="2" id="KW-1133">Transmembrane helix</keyword>
<evidence type="ECO:0000256" key="1">
    <source>
        <dbReference type="ARBA" id="ARBA00023157"/>
    </source>
</evidence>
<evidence type="ECO:0000313" key="4">
    <source>
        <dbReference type="EMBL" id="KAJ8034854.1"/>
    </source>
</evidence>
<keyword evidence="5" id="KW-1185">Reference proteome</keyword>
<dbReference type="Gene3D" id="3.10.100.10">
    <property type="entry name" value="Mannose-Binding Protein A, subunit A"/>
    <property type="match status" value="2"/>
</dbReference>
<feature type="domain" description="C-type lectin" evidence="3">
    <location>
        <begin position="58"/>
        <end position="174"/>
    </location>
</feature>
<keyword evidence="4" id="KW-0675">Receptor</keyword>
<evidence type="ECO:0000256" key="2">
    <source>
        <dbReference type="SAM" id="Phobius"/>
    </source>
</evidence>
<organism evidence="4 5">
    <name type="scientific">Holothuria leucospilota</name>
    <name type="common">Black long sea cucumber</name>
    <name type="synonym">Mertensiothuria leucospilota</name>
    <dbReference type="NCBI Taxonomy" id="206669"/>
    <lineage>
        <taxon>Eukaryota</taxon>
        <taxon>Metazoa</taxon>
        <taxon>Echinodermata</taxon>
        <taxon>Eleutherozoa</taxon>
        <taxon>Echinozoa</taxon>
        <taxon>Holothuroidea</taxon>
        <taxon>Aspidochirotacea</taxon>
        <taxon>Aspidochirotida</taxon>
        <taxon>Holothuriidae</taxon>
        <taxon>Holothuria</taxon>
    </lineage>
</organism>
<dbReference type="OrthoDB" id="2142683at2759"/>
<dbReference type="InterPro" id="IPR016187">
    <property type="entry name" value="CTDL_fold"/>
</dbReference>
<gene>
    <name evidence="4" type="ORF">HOLleu_21866</name>
</gene>
<dbReference type="InterPro" id="IPR018378">
    <property type="entry name" value="C-type_lectin_CS"/>
</dbReference>
<feature type="domain" description="C-type lectin" evidence="3">
    <location>
        <begin position="266"/>
        <end position="376"/>
    </location>
</feature>
<dbReference type="AlphaFoldDB" id="A0A9Q1BYF7"/>
<dbReference type="Pfam" id="PF00059">
    <property type="entry name" value="Lectin_C"/>
    <property type="match status" value="2"/>
</dbReference>
<dbReference type="PROSITE" id="PS50041">
    <property type="entry name" value="C_TYPE_LECTIN_2"/>
    <property type="match status" value="2"/>
</dbReference>
<evidence type="ECO:0000259" key="3">
    <source>
        <dbReference type="PROSITE" id="PS50041"/>
    </source>
</evidence>
<name>A0A9Q1BYF7_HOLLE</name>
<comment type="caution">
    <text evidence="4">The sequence shown here is derived from an EMBL/GenBank/DDBJ whole genome shotgun (WGS) entry which is preliminary data.</text>
</comment>
<dbReference type="PANTHER" id="PTHR22803">
    <property type="entry name" value="MANNOSE, PHOSPHOLIPASE, LECTIN RECEPTOR RELATED"/>
    <property type="match status" value="1"/>
</dbReference>
<dbReference type="InterPro" id="IPR016186">
    <property type="entry name" value="C-type_lectin-like/link_sf"/>
</dbReference>
<proteinExistence type="predicted"/>
<accession>A0A9Q1BYF7</accession>
<protein>
    <submittedName>
        <fullName evidence="4">Secretory phospholipase A2 receptor</fullName>
    </submittedName>
</protein>
<dbReference type="PROSITE" id="PS00615">
    <property type="entry name" value="C_TYPE_LECTIN_1"/>
    <property type="match status" value="1"/>
</dbReference>
<dbReference type="Proteomes" id="UP001152320">
    <property type="component" value="Chromosome 10"/>
</dbReference>
<dbReference type="SUPFAM" id="SSF56436">
    <property type="entry name" value="C-type lectin-like"/>
    <property type="match status" value="2"/>
</dbReference>
<feature type="transmembrane region" description="Helical" evidence="2">
    <location>
        <begin position="15"/>
        <end position="42"/>
    </location>
</feature>
<dbReference type="EMBL" id="JAIZAY010000010">
    <property type="protein sequence ID" value="KAJ8034854.1"/>
    <property type="molecule type" value="Genomic_DNA"/>
</dbReference>
<reference evidence="4" key="1">
    <citation type="submission" date="2021-10" db="EMBL/GenBank/DDBJ databases">
        <title>Tropical sea cucumber genome reveals ecological adaptation and Cuvierian tubules defense mechanism.</title>
        <authorList>
            <person name="Chen T."/>
        </authorList>
    </citation>
    <scope>NUCLEOTIDE SEQUENCE</scope>
    <source>
        <strain evidence="4">Nanhai2018</strain>
        <tissue evidence="4">Muscle</tissue>
    </source>
</reference>
<dbReference type="InterPro" id="IPR001304">
    <property type="entry name" value="C-type_lectin-like"/>
</dbReference>